<feature type="transmembrane region" description="Helical" evidence="10">
    <location>
        <begin position="365"/>
        <end position="386"/>
    </location>
</feature>
<feature type="transmembrane region" description="Helical" evidence="10">
    <location>
        <begin position="270"/>
        <end position="290"/>
    </location>
</feature>
<dbReference type="SMART" id="SM00382">
    <property type="entry name" value="AAA"/>
    <property type="match status" value="2"/>
</dbReference>
<feature type="transmembrane region" description="Helical" evidence="10">
    <location>
        <begin position="34"/>
        <end position="53"/>
    </location>
</feature>
<keyword evidence="14" id="KW-1185">Reference proteome</keyword>
<evidence type="ECO:0000256" key="9">
    <source>
        <dbReference type="SAM" id="MobiDB-lite"/>
    </source>
</evidence>
<dbReference type="InterPro" id="IPR003593">
    <property type="entry name" value="AAA+_ATPase"/>
</dbReference>
<feature type="domain" description="ABC transporter" evidence="11">
    <location>
        <begin position="590"/>
        <end position="818"/>
    </location>
</feature>
<dbReference type="InterPro" id="IPR003439">
    <property type="entry name" value="ABC_transporter-like_ATP-bd"/>
</dbReference>
<keyword evidence="6" id="KW-0067">ATP-binding</keyword>
<dbReference type="InterPro" id="IPR017871">
    <property type="entry name" value="ABC_transporter-like_CS"/>
</dbReference>
<feature type="transmembrane region" description="Helical" evidence="10">
    <location>
        <begin position="880"/>
        <end position="904"/>
    </location>
</feature>
<feature type="transmembrane region" description="Helical" evidence="10">
    <location>
        <begin position="916"/>
        <end position="943"/>
    </location>
</feature>
<dbReference type="SUPFAM" id="SSF90123">
    <property type="entry name" value="ABC transporter transmembrane region"/>
    <property type="match status" value="2"/>
</dbReference>
<dbReference type="PROSITE" id="PS50929">
    <property type="entry name" value="ABC_TM1F"/>
    <property type="match status" value="2"/>
</dbReference>
<dbReference type="FunFam" id="3.40.50.300:FF:000838">
    <property type="entry name" value="ABC multidrug transporter (Eurofung)"/>
    <property type="match status" value="1"/>
</dbReference>
<dbReference type="InterPro" id="IPR050173">
    <property type="entry name" value="ABC_transporter_C-like"/>
</dbReference>
<evidence type="ECO:0000256" key="6">
    <source>
        <dbReference type="ARBA" id="ARBA00022840"/>
    </source>
</evidence>
<dbReference type="InterPro" id="IPR011527">
    <property type="entry name" value="ABC1_TM_dom"/>
</dbReference>
<keyword evidence="8 10" id="KW-0472">Membrane</keyword>
<evidence type="ECO:0000313" key="14">
    <source>
        <dbReference type="Proteomes" id="UP000567885"/>
    </source>
</evidence>
<dbReference type="PANTHER" id="PTHR24223">
    <property type="entry name" value="ATP-BINDING CASSETTE SUB-FAMILY C"/>
    <property type="match status" value="1"/>
</dbReference>
<dbReference type="GO" id="GO:0140359">
    <property type="term" value="F:ABC-type transporter activity"/>
    <property type="evidence" value="ECO:0007669"/>
    <property type="project" value="InterPro"/>
</dbReference>
<dbReference type="InterPro" id="IPR056227">
    <property type="entry name" value="TMD0_ABC"/>
</dbReference>
<feature type="transmembrane region" description="Helical" evidence="10">
    <location>
        <begin position="1022"/>
        <end position="1039"/>
    </location>
</feature>
<evidence type="ECO:0000256" key="3">
    <source>
        <dbReference type="ARBA" id="ARBA00022475"/>
    </source>
</evidence>
<feature type="domain" description="ABC transporter" evidence="11">
    <location>
        <begin position="1197"/>
        <end position="1426"/>
    </location>
</feature>
<feature type="transmembrane region" description="Helical" evidence="10">
    <location>
        <begin position="448"/>
        <end position="474"/>
    </location>
</feature>
<dbReference type="GO" id="GO:0005524">
    <property type="term" value="F:ATP binding"/>
    <property type="evidence" value="ECO:0007669"/>
    <property type="project" value="UniProtKB-KW"/>
</dbReference>
<dbReference type="CDD" id="cd18580">
    <property type="entry name" value="ABC_6TM_ABCC_D2"/>
    <property type="match status" value="1"/>
</dbReference>
<evidence type="ECO:0000256" key="7">
    <source>
        <dbReference type="ARBA" id="ARBA00022989"/>
    </source>
</evidence>
<evidence type="ECO:0000256" key="8">
    <source>
        <dbReference type="ARBA" id="ARBA00023136"/>
    </source>
</evidence>
<dbReference type="GO" id="GO:0005886">
    <property type="term" value="C:plasma membrane"/>
    <property type="evidence" value="ECO:0007669"/>
    <property type="project" value="UniProtKB-SubCell"/>
</dbReference>
<feature type="region of interest" description="Disordered" evidence="9">
    <location>
        <begin position="820"/>
        <end position="840"/>
    </location>
</feature>
<evidence type="ECO:0000256" key="10">
    <source>
        <dbReference type="SAM" id="Phobius"/>
    </source>
</evidence>
<feature type="transmembrane region" description="Helical" evidence="10">
    <location>
        <begin position="101"/>
        <end position="119"/>
    </location>
</feature>
<dbReference type="Proteomes" id="UP000567885">
    <property type="component" value="Unassembled WGS sequence"/>
</dbReference>
<name>A0A8H5TMY9_FUSHE</name>
<keyword evidence="3" id="KW-1003">Cell membrane</keyword>
<evidence type="ECO:0000256" key="5">
    <source>
        <dbReference type="ARBA" id="ARBA00022741"/>
    </source>
</evidence>
<dbReference type="Pfam" id="PF24357">
    <property type="entry name" value="TMD0_ABC"/>
    <property type="match status" value="1"/>
</dbReference>
<dbReference type="InterPro" id="IPR027417">
    <property type="entry name" value="P-loop_NTPase"/>
</dbReference>
<reference evidence="13 14" key="1">
    <citation type="submission" date="2020-05" db="EMBL/GenBank/DDBJ databases">
        <title>Identification and distribution of gene clusters putatively required for synthesis of sphingolipid metabolism inhibitors in phylogenetically diverse species of the filamentous fungus Fusarium.</title>
        <authorList>
            <person name="Kim H.-S."/>
            <person name="Busman M."/>
            <person name="Brown D.W."/>
            <person name="Divon H."/>
            <person name="Uhlig S."/>
            <person name="Proctor R.H."/>
        </authorList>
    </citation>
    <scope>NUCLEOTIDE SEQUENCE [LARGE SCALE GENOMIC DNA]</scope>
    <source>
        <strain evidence="13 14">NRRL 20693</strain>
    </source>
</reference>
<dbReference type="GO" id="GO:0016887">
    <property type="term" value="F:ATP hydrolysis activity"/>
    <property type="evidence" value="ECO:0007669"/>
    <property type="project" value="InterPro"/>
</dbReference>
<dbReference type="Gene3D" id="1.20.1560.10">
    <property type="entry name" value="ABC transporter type 1, transmembrane domain"/>
    <property type="match status" value="2"/>
</dbReference>
<sequence length="1432" mass="157115">MDEACRKTTIRSFGPLAAGCEGVFDFTLLFEETILGLLPMLIALLLGSFRLLALRRREKLLPRNLHFYLKTASWALHVALDLTLTLVIALSPSVWATSASTAVSAVGIVSSLAFLWLAASEHVRSPHPSAILTLYPLVSILLDILRARTLWFLDDSVVAAIFTTRLVLKAWLFALEVKEKRESLIKARHDFTSEETAGIINRAFLWWLNRLFLIGFKKPLVLGDLFPVDRELRFQPKDLMSQMQEDPGTISSSSIGLMVSERPVGQGQGAGLSIAYALVYLGIAVVGVIYQSNVARLMTALRGSLTALLYRRTICKTASSSTDKGVATLISADMEKVVHGFAVAHELWANPIEMAVFTWLLVKQLHVSSVAGILVMLLCIGATLALTATASGRQAVWFESINDRVTTTINAITSIKGVKLTGKTGPVRERVSHLRDREIAQSQSFRKLLIGVFTFTYSSSIMAPVFAFGTYSILSMVRDTVPLTATVAFTSLTAFSLLSSAISSCINCMLAVVTAWGSLERMQAHMSTETSSDEYEKYWSGNEKRRRSFTYPGVSDVDNEIIQTEPDSLLDVSEENTYTHKGRKPSNAAIMMSNVTATWSADLPPIISDISLSLPNSKLTMIIGPVGCGKTTLLNAMLGEVPHATGTINLNRDELGYCSQTPWLTNATARENIIGMCAFEATWYATVVRACGLDQDFRQLARADEAMVGSNGTTLSGGQKARIALARLVYSRKRIAVLDDVCSGLDATTEQQVWSSVFGPTGLLAQQETTVVMATNSINNLSSADHIVVLSTEGIVAWQGTYDDFRASDGVQAQVRDVATTNSKEDGDGEIAGIDPPADGAVQPPIPTTITKAIQSDELYKPSDKAVYMYYAKVIGWPRWAVFAVMCVVFVLGVAFPSVWIQWWTSETITRGNERLAFYLAIYASMGLVAVLAFLCASSYYMFKIVPRSARKFHSTLLETVLNAPMSFFDVVDIGETCNRFSQDLQLIDTELPLALISTTISLISCIVQFVIIIIGSHYTGIIMPFIFVAILLVQRFYLRTSRRLRILDIESRGPILSHFLDFISGGPTIRAFGWAEQYISRANQALEECQKPFYGLAFAQQWLNLVLDLLNAGVAIIVVSIAVNTNMYSSGLTGLALFGIVGFGQNVKSFISTWTALELAMGAVARIQHLENTTALEHLPAEKETPPPDWPSAGHIVFEAVEASYKSDLPPVLKGISFQVFPGQRLGICGRTGSSIVSALLRLINTSAGTIWIDGVDISTIPRNELRQRLITLPQEPFLAHGTVRSNLDPGATYTDEQLITTLTKFRLWNASRLPDGLSTELTDASFSHGQRQLFCLAQATLRTDGRILIMDESTSYVDQETDELMQRLLREALPHCTTISIAHKIQTILDHDLIAVIDNGSVVELDNPAALLSREDSIFSELYRLSTAPR</sequence>
<dbReference type="PROSITE" id="PS00211">
    <property type="entry name" value="ABC_TRANSPORTER_1"/>
    <property type="match status" value="2"/>
</dbReference>
<dbReference type="Pfam" id="PF00664">
    <property type="entry name" value="ABC_membrane"/>
    <property type="match status" value="1"/>
</dbReference>
<dbReference type="Gene3D" id="3.40.50.300">
    <property type="entry name" value="P-loop containing nucleotide triphosphate hydrolases"/>
    <property type="match status" value="2"/>
</dbReference>
<organism evidence="13 14">
    <name type="scientific">Fusarium heterosporum</name>
    <dbReference type="NCBI Taxonomy" id="42747"/>
    <lineage>
        <taxon>Eukaryota</taxon>
        <taxon>Fungi</taxon>
        <taxon>Dikarya</taxon>
        <taxon>Ascomycota</taxon>
        <taxon>Pezizomycotina</taxon>
        <taxon>Sordariomycetes</taxon>
        <taxon>Hypocreomycetidae</taxon>
        <taxon>Hypocreales</taxon>
        <taxon>Nectriaceae</taxon>
        <taxon>Fusarium</taxon>
        <taxon>Fusarium heterosporum species complex</taxon>
    </lineage>
</organism>
<keyword evidence="4 10" id="KW-0812">Transmembrane</keyword>
<comment type="subcellular location">
    <subcellularLocation>
        <location evidence="1">Cell membrane</location>
        <topology evidence="1">Multi-pass membrane protein</topology>
    </subcellularLocation>
</comment>
<dbReference type="InterPro" id="IPR036640">
    <property type="entry name" value="ABC1_TM_sf"/>
</dbReference>
<feature type="domain" description="ABC transmembrane type-1" evidence="12">
    <location>
        <begin position="272"/>
        <end position="514"/>
    </location>
</feature>
<accession>A0A8H5TMY9</accession>
<evidence type="ECO:0000256" key="1">
    <source>
        <dbReference type="ARBA" id="ARBA00004651"/>
    </source>
</evidence>
<dbReference type="PANTHER" id="PTHR24223:SF399">
    <property type="entry name" value="ABC TRANSPORTER ATNG"/>
    <property type="match status" value="1"/>
</dbReference>
<dbReference type="CDD" id="cd03244">
    <property type="entry name" value="ABCC_MRP_domain2"/>
    <property type="match status" value="1"/>
</dbReference>
<evidence type="ECO:0000259" key="11">
    <source>
        <dbReference type="PROSITE" id="PS50893"/>
    </source>
</evidence>
<gene>
    <name evidence="13" type="ORF">FHETE_3886</name>
</gene>
<dbReference type="Pfam" id="PF00005">
    <property type="entry name" value="ABC_tran"/>
    <property type="match status" value="2"/>
</dbReference>
<feature type="transmembrane region" description="Helical" evidence="10">
    <location>
        <begin position="74"/>
        <end position="95"/>
    </location>
</feature>
<evidence type="ECO:0000259" key="12">
    <source>
        <dbReference type="PROSITE" id="PS50929"/>
    </source>
</evidence>
<evidence type="ECO:0000256" key="2">
    <source>
        <dbReference type="ARBA" id="ARBA00022448"/>
    </source>
</evidence>
<evidence type="ECO:0000313" key="13">
    <source>
        <dbReference type="EMBL" id="KAF5672014.1"/>
    </source>
</evidence>
<keyword evidence="2" id="KW-0813">Transport</keyword>
<dbReference type="FunFam" id="1.20.1560.10:FF:000066">
    <property type="entry name" value="ABC multidrug transporter (Eurofung)"/>
    <property type="match status" value="1"/>
</dbReference>
<feature type="transmembrane region" description="Helical" evidence="10">
    <location>
        <begin position="1103"/>
        <end position="1122"/>
    </location>
</feature>
<dbReference type="PROSITE" id="PS50893">
    <property type="entry name" value="ABC_TRANSPORTER_2"/>
    <property type="match status" value="2"/>
</dbReference>
<dbReference type="InterPro" id="IPR044726">
    <property type="entry name" value="ABCC_6TM_D2"/>
</dbReference>
<protein>
    <submittedName>
        <fullName evidence="13">ABC transmembrane type</fullName>
    </submittedName>
</protein>
<dbReference type="OrthoDB" id="6500128at2759"/>
<comment type="caution">
    <text evidence="13">The sequence shown here is derived from an EMBL/GenBank/DDBJ whole genome shotgun (WGS) entry which is preliminary data.</text>
</comment>
<keyword evidence="7 10" id="KW-1133">Transmembrane helix</keyword>
<evidence type="ECO:0000256" key="4">
    <source>
        <dbReference type="ARBA" id="ARBA00022692"/>
    </source>
</evidence>
<feature type="domain" description="ABC transmembrane type-1" evidence="12">
    <location>
        <begin position="881"/>
        <end position="1160"/>
    </location>
</feature>
<dbReference type="EMBL" id="JAAGWQ010000063">
    <property type="protein sequence ID" value="KAF5672014.1"/>
    <property type="molecule type" value="Genomic_DNA"/>
</dbReference>
<keyword evidence="5" id="KW-0547">Nucleotide-binding</keyword>
<feature type="transmembrane region" description="Helical" evidence="10">
    <location>
        <begin position="992"/>
        <end position="1016"/>
    </location>
</feature>
<proteinExistence type="predicted"/>
<dbReference type="SUPFAM" id="SSF52540">
    <property type="entry name" value="P-loop containing nucleoside triphosphate hydrolases"/>
    <property type="match status" value="2"/>
</dbReference>